<organism evidence="2 3">
    <name type="scientific">Microbacterium nanhaiense</name>
    <dbReference type="NCBI Taxonomy" id="1301026"/>
    <lineage>
        <taxon>Bacteria</taxon>
        <taxon>Bacillati</taxon>
        <taxon>Actinomycetota</taxon>
        <taxon>Actinomycetes</taxon>
        <taxon>Micrococcales</taxon>
        <taxon>Microbacteriaceae</taxon>
        <taxon>Microbacterium</taxon>
    </lineage>
</organism>
<comment type="caution">
    <text evidence="2">The sequence shown here is derived from an EMBL/GenBank/DDBJ whole genome shotgun (WGS) entry which is preliminary data.</text>
</comment>
<accession>A0ABQ2N972</accession>
<gene>
    <name evidence="2" type="ORF">GCM10010910_30090</name>
</gene>
<name>A0ABQ2N972_9MICO</name>
<dbReference type="EMBL" id="BMMQ01000018">
    <property type="protein sequence ID" value="GGO67711.1"/>
    <property type="molecule type" value="Genomic_DNA"/>
</dbReference>
<evidence type="ECO:0000313" key="3">
    <source>
        <dbReference type="Proteomes" id="UP000638043"/>
    </source>
</evidence>
<protein>
    <submittedName>
        <fullName evidence="2">Uncharacterized protein</fullName>
    </submittedName>
</protein>
<evidence type="ECO:0000313" key="2">
    <source>
        <dbReference type="EMBL" id="GGO67711.1"/>
    </source>
</evidence>
<evidence type="ECO:0000256" key="1">
    <source>
        <dbReference type="SAM" id="MobiDB-lite"/>
    </source>
</evidence>
<feature type="compositionally biased region" description="Basic and acidic residues" evidence="1">
    <location>
        <begin position="1"/>
        <end position="12"/>
    </location>
</feature>
<dbReference type="Proteomes" id="UP000638043">
    <property type="component" value="Unassembled WGS sequence"/>
</dbReference>
<feature type="region of interest" description="Disordered" evidence="1">
    <location>
        <begin position="1"/>
        <end position="42"/>
    </location>
</feature>
<keyword evidence="3" id="KW-1185">Reference proteome</keyword>
<sequence>MPWHLEPKKDVAICDNPGGADKRAVIPGSPNGETPPDARVFW</sequence>
<proteinExistence type="predicted"/>
<reference evidence="3" key="1">
    <citation type="journal article" date="2019" name="Int. J. Syst. Evol. Microbiol.">
        <title>The Global Catalogue of Microorganisms (GCM) 10K type strain sequencing project: providing services to taxonomists for standard genome sequencing and annotation.</title>
        <authorList>
            <consortium name="The Broad Institute Genomics Platform"/>
            <consortium name="The Broad Institute Genome Sequencing Center for Infectious Disease"/>
            <person name="Wu L."/>
            <person name="Ma J."/>
        </authorList>
    </citation>
    <scope>NUCLEOTIDE SEQUENCE [LARGE SCALE GENOMIC DNA]</scope>
    <source>
        <strain evidence="3">CGMCC 4.7181</strain>
    </source>
</reference>